<keyword evidence="4" id="KW-1185">Reference proteome</keyword>
<proteinExistence type="predicted"/>
<protein>
    <recommendedName>
        <fullName evidence="2">Phosphatidic acid phosphatase type 2/haloperoxidase domain-containing protein</fullName>
    </recommendedName>
</protein>
<dbReference type="PANTHER" id="PTHR14969">
    <property type="entry name" value="SPHINGOSINE-1-PHOSPHATE PHOSPHOHYDROLASE"/>
    <property type="match status" value="1"/>
</dbReference>
<accession>A0ABP7CKH3</accession>
<reference evidence="4" key="1">
    <citation type="journal article" date="2019" name="Int. J. Syst. Evol. Microbiol.">
        <title>The Global Catalogue of Microorganisms (GCM) 10K type strain sequencing project: providing services to taxonomists for standard genome sequencing and annotation.</title>
        <authorList>
            <consortium name="The Broad Institute Genomics Platform"/>
            <consortium name="The Broad Institute Genome Sequencing Center for Infectious Disease"/>
            <person name="Wu L."/>
            <person name="Ma J."/>
        </authorList>
    </citation>
    <scope>NUCLEOTIDE SEQUENCE [LARGE SCALE GENOMIC DNA]</scope>
    <source>
        <strain evidence="4">JCM 17125</strain>
    </source>
</reference>
<evidence type="ECO:0000313" key="3">
    <source>
        <dbReference type="EMBL" id="GAA3692296.1"/>
    </source>
</evidence>
<evidence type="ECO:0000256" key="1">
    <source>
        <dbReference type="SAM" id="Phobius"/>
    </source>
</evidence>
<keyword evidence="1" id="KW-1133">Transmembrane helix</keyword>
<name>A0ABP7CKH3_9MICO</name>
<feature type="transmembrane region" description="Helical" evidence="1">
    <location>
        <begin position="54"/>
        <end position="73"/>
    </location>
</feature>
<sequence>MPDSTRPRTPDDTIGARDLTAWHTRFGQWLVGVFAGLARVSRPAARRLASWSSAHLAFVVFAVVALVVMAALVEGVETLYEGVVGRDGLTVVDQPVLDTAITMRSPGLDSAVTTFTDIGGPVGMPILALVAVGIITWRRRRWTPIVLTVIAAVGSLAMTIVGKDFVDRARPPAALAVPPLEVSASFPSGHTLNATVLTTVIVYLVLIETTAAWQRTLAITLGTLFVLGMGLSRVFLGHHWLTDVLAGWLIGLAWALAVITAHRLWLTLRERPATSASPDGIPQEGAAS</sequence>
<feature type="transmembrane region" description="Helical" evidence="1">
    <location>
        <begin position="217"/>
        <end position="236"/>
    </location>
</feature>
<comment type="caution">
    <text evidence="3">The sequence shown here is derived from an EMBL/GenBank/DDBJ whole genome shotgun (WGS) entry which is preliminary data.</text>
</comment>
<dbReference type="RefSeq" id="WP_344941177.1">
    <property type="nucleotide sequence ID" value="NZ_BAABDC010000001.1"/>
</dbReference>
<feature type="transmembrane region" description="Helical" evidence="1">
    <location>
        <begin position="248"/>
        <end position="266"/>
    </location>
</feature>
<dbReference type="PANTHER" id="PTHR14969:SF13">
    <property type="entry name" value="AT30094P"/>
    <property type="match status" value="1"/>
</dbReference>
<dbReference type="SMART" id="SM00014">
    <property type="entry name" value="acidPPc"/>
    <property type="match status" value="1"/>
</dbReference>
<dbReference type="InterPro" id="IPR036938">
    <property type="entry name" value="PAP2/HPO_sf"/>
</dbReference>
<dbReference type="Pfam" id="PF01569">
    <property type="entry name" value="PAP2"/>
    <property type="match status" value="1"/>
</dbReference>
<feature type="transmembrane region" description="Helical" evidence="1">
    <location>
        <begin position="118"/>
        <end position="137"/>
    </location>
</feature>
<dbReference type="EMBL" id="BAABDC010000001">
    <property type="protein sequence ID" value="GAA3692296.1"/>
    <property type="molecule type" value="Genomic_DNA"/>
</dbReference>
<dbReference type="Proteomes" id="UP001501468">
    <property type="component" value="Unassembled WGS sequence"/>
</dbReference>
<organism evidence="3 4">
    <name type="scientific">Terrabacter ginsenosidimutans</name>
    <dbReference type="NCBI Taxonomy" id="490575"/>
    <lineage>
        <taxon>Bacteria</taxon>
        <taxon>Bacillati</taxon>
        <taxon>Actinomycetota</taxon>
        <taxon>Actinomycetes</taxon>
        <taxon>Micrococcales</taxon>
        <taxon>Intrasporangiaceae</taxon>
        <taxon>Terrabacter</taxon>
    </lineage>
</organism>
<dbReference type="InterPro" id="IPR000326">
    <property type="entry name" value="PAP2/HPO"/>
</dbReference>
<keyword evidence="1" id="KW-0812">Transmembrane</keyword>
<evidence type="ECO:0000259" key="2">
    <source>
        <dbReference type="SMART" id="SM00014"/>
    </source>
</evidence>
<keyword evidence="1" id="KW-0472">Membrane</keyword>
<dbReference type="Gene3D" id="1.20.144.10">
    <property type="entry name" value="Phosphatidic acid phosphatase type 2/haloperoxidase"/>
    <property type="match status" value="1"/>
</dbReference>
<evidence type="ECO:0000313" key="4">
    <source>
        <dbReference type="Proteomes" id="UP001501468"/>
    </source>
</evidence>
<dbReference type="CDD" id="cd03392">
    <property type="entry name" value="PAP2_like_2"/>
    <property type="match status" value="1"/>
</dbReference>
<feature type="transmembrane region" description="Helical" evidence="1">
    <location>
        <begin position="182"/>
        <end position="205"/>
    </location>
</feature>
<feature type="domain" description="Phosphatidic acid phosphatase type 2/haloperoxidase" evidence="2">
    <location>
        <begin position="145"/>
        <end position="259"/>
    </location>
</feature>
<dbReference type="SUPFAM" id="SSF48317">
    <property type="entry name" value="Acid phosphatase/Vanadium-dependent haloperoxidase"/>
    <property type="match status" value="1"/>
</dbReference>
<gene>
    <name evidence="3" type="ORF">GCM10022399_05570</name>
</gene>
<feature type="transmembrane region" description="Helical" evidence="1">
    <location>
        <begin position="144"/>
        <end position="162"/>
    </location>
</feature>